<organism evidence="1 2">
    <name type="scientific">Arabis nemorensis</name>
    <dbReference type="NCBI Taxonomy" id="586526"/>
    <lineage>
        <taxon>Eukaryota</taxon>
        <taxon>Viridiplantae</taxon>
        <taxon>Streptophyta</taxon>
        <taxon>Embryophyta</taxon>
        <taxon>Tracheophyta</taxon>
        <taxon>Spermatophyta</taxon>
        <taxon>Magnoliopsida</taxon>
        <taxon>eudicotyledons</taxon>
        <taxon>Gunneridae</taxon>
        <taxon>Pentapetalae</taxon>
        <taxon>rosids</taxon>
        <taxon>malvids</taxon>
        <taxon>Brassicales</taxon>
        <taxon>Brassicaceae</taxon>
        <taxon>Arabideae</taxon>
        <taxon>Arabis</taxon>
    </lineage>
</organism>
<gene>
    <name evidence="1" type="ORF">ANE_LOCUS26997</name>
</gene>
<name>A0A565CS36_9BRAS</name>
<dbReference type="Proteomes" id="UP000489600">
    <property type="component" value="Unassembled WGS sequence"/>
</dbReference>
<proteinExistence type="predicted"/>
<keyword evidence="2" id="KW-1185">Reference proteome</keyword>
<dbReference type="EMBL" id="CABITT030000008">
    <property type="protein sequence ID" value="VVB16553.1"/>
    <property type="molecule type" value="Genomic_DNA"/>
</dbReference>
<reference evidence="1" key="1">
    <citation type="submission" date="2019-07" db="EMBL/GenBank/DDBJ databases">
        <authorList>
            <person name="Dittberner H."/>
        </authorList>
    </citation>
    <scope>NUCLEOTIDE SEQUENCE [LARGE SCALE GENOMIC DNA]</scope>
</reference>
<protein>
    <submittedName>
        <fullName evidence="1">Uncharacterized protein</fullName>
    </submittedName>
</protein>
<evidence type="ECO:0000313" key="1">
    <source>
        <dbReference type="EMBL" id="VVB16553.1"/>
    </source>
</evidence>
<dbReference type="AlphaFoldDB" id="A0A565CS36"/>
<evidence type="ECO:0000313" key="2">
    <source>
        <dbReference type="Proteomes" id="UP000489600"/>
    </source>
</evidence>
<sequence>MRNDLEEIDFGAIVEGDGSGCETLDLSSDSLVIVAAYDEESKPPMQSPHIARTLQRLMGYGYYCPGCPYSQKNETTVRTACIKRLITVSDVVCKHWQKNGEPYLG</sequence>
<accession>A0A565CS36</accession>
<comment type="caution">
    <text evidence="1">The sequence shown here is derived from an EMBL/GenBank/DDBJ whole genome shotgun (WGS) entry which is preliminary data.</text>
</comment>